<proteinExistence type="predicted"/>
<keyword evidence="1" id="KW-1133">Transmembrane helix</keyword>
<dbReference type="EMBL" id="BAABAQ010000020">
    <property type="protein sequence ID" value="GAA4209442.1"/>
    <property type="molecule type" value="Genomic_DNA"/>
</dbReference>
<evidence type="ECO:0008006" key="4">
    <source>
        <dbReference type="Google" id="ProtNLM"/>
    </source>
</evidence>
<accession>A0ABP8BM81</accession>
<keyword evidence="1" id="KW-0472">Membrane</keyword>
<feature type="transmembrane region" description="Helical" evidence="1">
    <location>
        <begin position="67"/>
        <end position="87"/>
    </location>
</feature>
<name>A0ABP8BM81_9ACTN</name>
<gene>
    <name evidence="2" type="ORF">GCM10022252_75990</name>
</gene>
<comment type="caution">
    <text evidence="2">The sequence shown here is derived from an EMBL/GenBank/DDBJ whole genome shotgun (WGS) entry which is preliminary data.</text>
</comment>
<feature type="transmembrane region" description="Helical" evidence="1">
    <location>
        <begin position="35"/>
        <end position="55"/>
    </location>
</feature>
<dbReference type="Proteomes" id="UP001501251">
    <property type="component" value="Unassembled WGS sequence"/>
</dbReference>
<keyword evidence="3" id="KW-1185">Reference proteome</keyword>
<sequence>MSDFLKSHLRTYVPIWVGALAAWLAAKGIDLDVNAAVLVVTGVVTSAYYTLARVLERYPSTAFLGRFLLSVGFAAAPVYGGAVAGAAGSAGSGGFASGGLLPDGGVSYGGGEGFDFSSERPRG</sequence>
<organism evidence="2 3">
    <name type="scientific">Streptosporangium oxazolinicum</name>
    <dbReference type="NCBI Taxonomy" id="909287"/>
    <lineage>
        <taxon>Bacteria</taxon>
        <taxon>Bacillati</taxon>
        <taxon>Actinomycetota</taxon>
        <taxon>Actinomycetes</taxon>
        <taxon>Streptosporangiales</taxon>
        <taxon>Streptosporangiaceae</taxon>
        <taxon>Streptosporangium</taxon>
    </lineage>
</organism>
<protein>
    <recommendedName>
        <fullName evidence="4">Holin</fullName>
    </recommendedName>
</protein>
<feature type="transmembrane region" description="Helical" evidence="1">
    <location>
        <begin position="12"/>
        <end position="29"/>
    </location>
</feature>
<keyword evidence="1" id="KW-0812">Transmembrane</keyword>
<dbReference type="RefSeq" id="WP_344923177.1">
    <property type="nucleotide sequence ID" value="NZ_BAABAQ010000020.1"/>
</dbReference>
<reference evidence="3" key="1">
    <citation type="journal article" date="2019" name="Int. J. Syst. Evol. Microbiol.">
        <title>The Global Catalogue of Microorganisms (GCM) 10K type strain sequencing project: providing services to taxonomists for standard genome sequencing and annotation.</title>
        <authorList>
            <consortium name="The Broad Institute Genomics Platform"/>
            <consortium name="The Broad Institute Genome Sequencing Center for Infectious Disease"/>
            <person name="Wu L."/>
            <person name="Ma J."/>
        </authorList>
    </citation>
    <scope>NUCLEOTIDE SEQUENCE [LARGE SCALE GENOMIC DNA]</scope>
    <source>
        <strain evidence="3">JCM 17388</strain>
    </source>
</reference>
<evidence type="ECO:0000313" key="3">
    <source>
        <dbReference type="Proteomes" id="UP001501251"/>
    </source>
</evidence>
<evidence type="ECO:0000313" key="2">
    <source>
        <dbReference type="EMBL" id="GAA4209442.1"/>
    </source>
</evidence>
<evidence type="ECO:0000256" key="1">
    <source>
        <dbReference type="SAM" id="Phobius"/>
    </source>
</evidence>